<sequence length="761" mass="85277">MLNQELELSLNIAFAKARDSRHEFMTVEHLLLALLSNTSAREALEACKVDLAILRQELENFITQTTPLLSENDDRDTQPTLSFQRVLQRAVFHVQSSGRSEVSGANVLVAIFSEQESQAAYLLRKHDVSRLDVVNFISHGTRKDELDNEPHHSVNPVQEEQVIGEDRLENFTTNLNLLAQKGQIDPLVGRQHELERTIQVLCRRRKNNPLFVGESGVGKTAIAEGLAWRIVQKDVPEVMKDCTIYSLDIGSLLAGTKYRGDFEKRFKALLKTLEQDSKSILFIDEIHTIIGAGAASGGQVDAANLIKPLLSSGRIRVIGSTTYQEFSNIFEKDRALARRFQKIDILEPSSEETIQIIHGLRAKYEAHHHVRYTSKAIRAAVELSVKYISDRHLPDKAIDVIDEAGARTRLVPVSRRRKTINVSDIESVVARIARIPEKTVSASDKDVLRTLDDRLKMLVFGQHKAIGALTEAIKMSRAGLRQEYKPVGSFLFAGPTGVGKTEVTVQLAKVLNIKLLRFDMSEYMERHTVSRLIGAPPGYVGYDQGGLLTDAIIKHPHSVLLLDEIEKAHPDVFNLLLQVMDNGTLTDNNGRKADFRNVILVMTTNAGVRETQRKSIGFTEQDNSIDGMGEIKRIFTPEFRNRLDSIIWFDALSAEVIQQVVDKFIVELQAQLDEKGVSLEINTDARQWLCDKGYDKAMGARPMARVIQDSLKKPLANELLFGSLVHGGSVRITLDKDKQVLKYDFKGVQKSNKKKSEDAVL</sequence>
<dbReference type="InterPro" id="IPR001270">
    <property type="entry name" value="ClpA/B"/>
</dbReference>
<feature type="domain" description="Clp R" evidence="8">
    <location>
        <begin position="1"/>
        <end position="144"/>
    </location>
</feature>
<dbReference type="InterPro" id="IPR013461">
    <property type="entry name" value="ClpA"/>
</dbReference>
<dbReference type="GO" id="GO:0043335">
    <property type="term" value="P:protein unfolding"/>
    <property type="evidence" value="ECO:0007669"/>
    <property type="project" value="InterPro"/>
</dbReference>
<dbReference type="InterPro" id="IPR003593">
    <property type="entry name" value="AAA+_ATPase"/>
</dbReference>
<dbReference type="InterPro" id="IPR018368">
    <property type="entry name" value="ClpA/B_CS1"/>
</dbReference>
<comment type="caution">
    <text evidence="9">The sequence shown here is derived from an EMBL/GenBank/DDBJ whole genome shotgun (WGS) entry which is preliminary data.</text>
</comment>
<dbReference type="SMART" id="SM01086">
    <property type="entry name" value="ClpB_D2-small"/>
    <property type="match status" value="1"/>
</dbReference>
<dbReference type="Gene3D" id="1.10.8.60">
    <property type="match status" value="2"/>
</dbReference>
<dbReference type="Proteomes" id="UP000225833">
    <property type="component" value="Unassembled WGS sequence"/>
</dbReference>
<evidence type="ECO:0000256" key="3">
    <source>
        <dbReference type="ARBA" id="ARBA00022741"/>
    </source>
</evidence>
<evidence type="ECO:0000259" key="8">
    <source>
        <dbReference type="PROSITE" id="PS51903"/>
    </source>
</evidence>
<dbReference type="CDD" id="cd00009">
    <property type="entry name" value="AAA"/>
    <property type="match status" value="1"/>
</dbReference>
<dbReference type="GO" id="GO:0034605">
    <property type="term" value="P:cellular response to heat"/>
    <property type="evidence" value="ECO:0007669"/>
    <property type="project" value="TreeGrafter"/>
</dbReference>
<dbReference type="FunFam" id="3.40.50.300:FF:000025">
    <property type="entry name" value="ATP-dependent Clp protease subunit"/>
    <property type="match status" value="1"/>
</dbReference>
<protein>
    <submittedName>
        <fullName evidence="9">Endopeptidase Clp ATP-binding chain C</fullName>
    </submittedName>
</protein>
<evidence type="ECO:0000256" key="7">
    <source>
        <dbReference type="RuleBase" id="RU004432"/>
    </source>
</evidence>
<dbReference type="PROSITE" id="PS00870">
    <property type="entry name" value="CLPAB_1"/>
    <property type="match status" value="1"/>
</dbReference>
<evidence type="ECO:0000256" key="4">
    <source>
        <dbReference type="ARBA" id="ARBA00022840"/>
    </source>
</evidence>
<dbReference type="Gene3D" id="3.40.50.300">
    <property type="entry name" value="P-loop containing nucleotide triphosphate hydrolases"/>
    <property type="match status" value="2"/>
</dbReference>
<dbReference type="CDD" id="cd19499">
    <property type="entry name" value="RecA-like_ClpB_Hsp104-like"/>
    <property type="match status" value="1"/>
</dbReference>
<dbReference type="PROSITE" id="PS00871">
    <property type="entry name" value="CLPAB_2"/>
    <property type="match status" value="1"/>
</dbReference>
<dbReference type="PANTHER" id="PTHR11638">
    <property type="entry name" value="ATP-DEPENDENT CLP PROTEASE"/>
    <property type="match status" value="1"/>
</dbReference>
<evidence type="ECO:0000313" key="10">
    <source>
        <dbReference type="Proteomes" id="UP000225833"/>
    </source>
</evidence>
<dbReference type="Pfam" id="PF07724">
    <property type="entry name" value="AAA_2"/>
    <property type="match status" value="1"/>
</dbReference>
<dbReference type="AlphaFoldDB" id="A0A2D0IUE3"/>
<dbReference type="InterPro" id="IPR027417">
    <property type="entry name" value="P-loop_NTPase"/>
</dbReference>
<keyword evidence="2 6" id="KW-0677">Repeat</keyword>
<evidence type="ECO:0000256" key="1">
    <source>
        <dbReference type="ARBA" id="ARBA00008675"/>
    </source>
</evidence>
<dbReference type="NCBIfam" id="TIGR02639">
    <property type="entry name" value="ClpA"/>
    <property type="match status" value="1"/>
</dbReference>
<evidence type="ECO:0000256" key="6">
    <source>
        <dbReference type="PROSITE-ProRule" id="PRU01251"/>
    </source>
</evidence>
<organism evidence="9 10">
    <name type="scientific">Xenorhabdus budapestensis</name>
    <dbReference type="NCBI Taxonomy" id="290110"/>
    <lineage>
        <taxon>Bacteria</taxon>
        <taxon>Pseudomonadati</taxon>
        <taxon>Pseudomonadota</taxon>
        <taxon>Gammaproteobacteria</taxon>
        <taxon>Enterobacterales</taxon>
        <taxon>Morganellaceae</taxon>
        <taxon>Xenorhabdus</taxon>
    </lineage>
</organism>
<dbReference type="Pfam" id="PF17871">
    <property type="entry name" value="AAA_lid_9"/>
    <property type="match status" value="1"/>
</dbReference>
<dbReference type="InterPro" id="IPR050130">
    <property type="entry name" value="ClpA_ClpB"/>
</dbReference>
<dbReference type="Pfam" id="PF10431">
    <property type="entry name" value="ClpB_D2-small"/>
    <property type="match status" value="1"/>
</dbReference>
<dbReference type="Pfam" id="PF00004">
    <property type="entry name" value="AAA"/>
    <property type="match status" value="1"/>
</dbReference>
<dbReference type="OrthoDB" id="9803641at2"/>
<dbReference type="GO" id="GO:0005524">
    <property type="term" value="F:ATP binding"/>
    <property type="evidence" value="ECO:0007669"/>
    <property type="project" value="UniProtKB-KW"/>
</dbReference>
<dbReference type="GO" id="GO:0016887">
    <property type="term" value="F:ATP hydrolysis activity"/>
    <property type="evidence" value="ECO:0007669"/>
    <property type="project" value="InterPro"/>
</dbReference>
<dbReference type="InterPro" id="IPR028299">
    <property type="entry name" value="ClpA/B_CS2"/>
</dbReference>
<dbReference type="PROSITE" id="PS51903">
    <property type="entry name" value="CLP_R"/>
    <property type="match status" value="1"/>
</dbReference>
<keyword evidence="5 7" id="KW-0143">Chaperone</keyword>
<keyword evidence="3 7" id="KW-0547">Nucleotide-binding</keyword>
<dbReference type="RefSeq" id="WP_099136716.1">
    <property type="nucleotide sequence ID" value="NZ_CAWNNJ010000084.1"/>
</dbReference>
<dbReference type="InterPro" id="IPR004176">
    <property type="entry name" value="Clp_R_N"/>
</dbReference>
<dbReference type="SUPFAM" id="SSF52540">
    <property type="entry name" value="P-loop containing nucleoside triphosphate hydrolases"/>
    <property type="match status" value="2"/>
</dbReference>
<reference evidence="9 10" key="1">
    <citation type="journal article" date="2017" name="Nat. Microbiol.">
        <title>Natural product diversity associated with the nematode symbionts Photorhabdus and Xenorhabdus.</title>
        <authorList>
            <person name="Tobias N.J."/>
            <person name="Wolff H."/>
            <person name="Djahanschiri B."/>
            <person name="Grundmann F."/>
            <person name="Kronenwerth M."/>
            <person name="Shi Y.M."/>
            <person name="Simonyi S."/>
            <person name="Grun P."/>
            <person name="Shapiro-Ilan D."/>
            <person name="Pidot S.J."/>
            <person name="Stinear T.P."/>
            <person name="Ebersberger I."/>
            <person name="Bode H.B."/>
        </authorList>
    </citation>
    <scope>NUCLEOTIDE SEQUENCE [LARGE SCALE GENOMIC DNA]</scope>
    <source>
        <strain evidence="9 10">DSM 16342</strain>
    </source>
</reference>
<dbReference type="SMART" id="SM00382">
    <property type="entry name" value="AAA"/>
    <property type="match status" value="2"/>
</dbReference>
<dbReference type="PRINTS" id="PR00300">
    <property type="entry name" value="CLPPROTEASEA"/>
</dbReference>
<dbReference type="InterPro" id="IPR041546">
    <property type="entry name" value="ClpA/ClpB_AAA_lid"/>
</dbReference>
<dbReference type="InterPro" id="IPR019489">
    <property type="entry name" value="Clp_ATPase_C"/>
</dbReference>
<evidence type="ECO:0000313" key="9">
    <source>
        <dbReference type="EMBL" id="PHM25497.1"/>
    </source>
</evidence>
<gene>
    <name evidence="9" type="ORF">Xbud_02934</name>
</gene>
<dbReference type="GO" id="GO:0005737">
    <property type="term" value="C:cytoplasm"/>
    <property type="evidence" value="ECO:0007669"/>
    <property type="project" value="TreeGrafter"/>
</dbReference>
<dbReference type="PANTHER" id="PTHR11638:SF111">
    <property type="entry name" value="ATP-DEPENDENT CLP PROTEASE ATP-BINDING SUBUNIT CLPA"/>
    <property type="match status" value="1"/>
</dbReference>
<dbReference type="Gene3D" id="1.10.1780.10">
    <property type="entry name" value="Clp, N-terminal domain"/>
    <property type="match status" value="1"/>
</dbReference>
<dbReference type="Pfam" id="PF02861">
    <property type="entry name" value="Clp_N"/>
    <property type="match status" value="1"/>
</dbReference>
<dbReference type="NCBIfam" id="NF008263">
    <property type="entry name" value="PRK11034.1"/>
    <property type="match status" value="1"/>
</dbReference>
<accession>A0A2D0IUE3</accession>
<dbReference type="EMBL" id="NIBS01000018">
    <property type="protein sequence ID" value="PHM25497.1"/>
    <property type="molecule type" value="Genomic_DNA"/>
</dbReference>
<comment type="similarity">
    <text evidence="1 7">Belongs to the ClpA/ClpB family.</text>
</comment>
<dbReference type="FunFam" id="3.40.50.300:FF:000271">
    <property type="entry name" value="ATP-dependent Clp protease ATP-binding subunit ClpA"/>
    <property type="match status" value="1"/>
</dbReference>
<evidence type="ECO:0000256" key="2">
    <source>
        <dbReference type="ARBA" id="ARBA00022737"/>
    </source>
</evidence>
<keyword evidence="4 7" id="KW-0067">ATP-binding</keyword>
<dbReference type="SUPFAM" id="SSF81923">
    <property type="entry name" value="Double Clp-N motif"/>
    <property type="match status" value="1"/>
</dbReference>
<dbReference type="FunFam" id="1.10.8.60:FF:000011">
    <property type="entry name" value="ATP-dependent Clp protease ATP-binding subunit"/>
    <property type="match status" value="1"/>
</dbReference>
<proteinExistence type="inferred from homology"/>
<name>A0A2D0IUE3_XENBU</name>
<dbReference type="InterPro" id="IPR036628">
    <property type="entry name" value="Clp_N_dom_sf"/>
</dbReference>
<dbReference type="InterPro" id="IPR003959">
    <property type="entry name" value="ATPase_AAA_core"/>
</dbReference>
<evidence type="ECO:0000256" key="5">
    <source>
        <dbReference type="ARBA" id="ARBA00023186"/>
    </source>
</evidence>